<keyword evidence="1" id="KW-0812">Transmembrane</keyword>
<keyword evidence="1" id="KW-0472">Membrane</keyword>
<accession>A0A4J1RIU9</accession>
<dbReference type="AlphaFoldDB" id="A0A4J1RIU9"/>
<protein>
    <submittedName>
        <fullName evidence="2">Uncharacterized protein</fullName>
    </submittedName>
</protein>
<organism evidence="2">
    <name type="scientific">Streptococcus pneumoniae</name>
    <dbReference type="NCBI Taxonomy" id="1313"/>
    <lineage>
        <taxon>Bacteria</taxon>
        <taxon>Bacillati</taxon>
        <taxon>Bacillota</taxon>
        <taxon>Bacilli</taxon>
        <taxon>Lactobacillales</taxon>
        <taxon>Streptococcaceae</taxon>
        <taxon>Streptococcus</taxon>
    </lineage>
</organism>
<feature type="transmembrane region" description="Helical" evidence="1">
    <location>
        <begin position="12"/>
        <end position="32"/>
    </location>
</feature>
<keyword evidence="1" id="KW-1133">Transmembrane helix</keyword>
<gene>
    <name evidence="2" type="ORF">SAMEA3176123_02125</name>
</gene>
<feature type="transmembrane region" description="Helical" evidence="1">
    <location>
        <begin position="52"/>
        <end position="76"/>
    </location>
</feature>
<evidence type="ECO:0000313" key="2">
    <source>
        <dbReference type="EMBL" id="VNP08140.1"/>
    </source>
</evidence>
<reference evidence="2" key="1">
    <citation type="submission" date="2019-04" db="EMBL/GenBank/DDBJ databases">
        <authorList>
            <consortium name="Pathogen Informatics"/>
        </authorList>
    </citation>
    <scope>NUCLEOTIDE SEQUENCE</scope>
    <source>
        <strain evidence="2">GPSC18</strain>
    </source>
</reference>
<evidence type="ECO:0000256" key="1">
    <source>
        <dbReference type="SAM" id="Phobius"/>
    </source>
</evidence>
<dbReference type="EMBL" id="CAATFM010000036">
    <property type="protein sequence ID" value="VNP08140.1"/>
    <property type="molecule type" value="Genomic_DNA"/>
</dbReference>
<proteinExistence type="predicted"/>
<sequence>MIQGILDICFRVLEWLIGLFPSFEFVNNFVSALNAVSNILYEASPFVPFRDIFICIGLISTFYVSLFGTKCINWLIHRIPFIN</sequence>
<name>A0A4J1RIU9_STREE</name>